<dbReference type="Proteomes" id="UP000076744">
    <property type="component" value="Unassembled WGS sequence"/>
</dbReference>
<evidence type="ECO:0008006" key="4">
    <source>
        <dbReference type="Google" id="ProtNLM"/>
    </source>
</evidence>
<dbReference type="RefSeq" id="XP_018701910.1">
    <property type="nucleotide sequence ID" value="XM_018850998.1"/>
</dbReference>
<proteinExistence type="predicted"/>
<evidence type="ECO:0000256" key="1">
    <source>
        <dbReference type="SAM" id="SignalP"/>
    </source>
</evidence>
<dbReference type="OrthoDB" id="425925at2759"/>
<name>A0A167PP72_CORFA</name>
<feature type="signal peptide" evidence="1">
    <location>
        <begin position="1"/>
        <end position="17"/>
    </location>
</feature>
<evidence type="ECO:0000313" key="2">
    <source>
        <dbReference type="EMBL" id="OAA56879.1"/>
    </source>
</evidence>
<protein>
    <recommendedName>
        <fullName evidence="4">Phosphoglycerate mutase family protein</fullName>
    </recommendedName>
</protein>
<dbReference type="AlphaFoldDB" id="A0A167PP72"/>
<dbReference type="GeneID" id="30023687"/>
<reference evidence="2 3" key="1">
    <citation type="journal article" date="2016" name="Genome Biol. Evol.">
        <title>Divergent and convergent evolution of fungal pathogenicity.</title>
        <authorList>
            <person name="Shang Y."/>
            <person name="Xiao G."/>
            <person name="Zheng P."/>
            <person name="Cen K."/>
            <person name="Zhan S."/>
            <person name="Wang C."/>
        </authorList>
    </citation>
    <scope>NUCLEOTIDE SEQUENCE [LARGE SCALE GENOMIC DNA]</scope>
    <source>
        <strain evidence="2 3">ARSEF 2679</strain>
    </source>
</reference>
<organism evidence="2 3">
    <name type="scientific">Cordyceps fumosorosea (strain ARSEF 2679)</name>
    <name type="common">Isaria fumosorosea</name>
    <dbReference type="NCBI Taxonomy" id="1081104"/>
    <lineage>
        <taxon>Eukaryota</taxon>
        <taxon>Fungi</taxon>
        <taxon>Dikarya</taxon>
        <taxon>Ascomycota</taxon>
        <taxon>Pezizomycotina</taxon>
        <taxon>Sordariomycetes</taxon>
        <taxon>Hypocreomycetidae</taxon>
        <taxon>Hypocreales</taxon>
        <taxon>Cordycipitaceae</taxon>
        <taxon>Cordyceps</taxon>
    </lineage>
</organism>
<evidence type="ECO:0000313" key="3">
    <source>
        <dbReference type="Proteomes" id="UP000076744"/>
    </source>
</evidence>
<keyword evidence="3" id="KW-1185">Reference proteome</keyword>
<dbReference type="EMBL" id="AZHB01000021">
    <property type="protein sequence ID" value="OAA56879.1"/>
    <property type="molecule type" value="Genomic_DNA"/>
</dbReference>
<feature type="chain" id="PRO_5007891225" description="Phosphoglycerate mutase family protein" evidence="1">
    <location>
        <begin position="18"/>
        <end position="313"/>
    </location>
</feature>
<dbReference type="STRING" id="1081104.A0A167PP72"/>
<gene>
    <name evidence="2" type="ORF">ISF_07395</name>
</gene>
<accession>A0A167PP72</accession>
<comment type="caution">
    <text evidence="2">The sequence shown here is derived from an EMBL/GenBank/DDBJ whole genome shotgun (WGS) entry which is preliminary data.</text>
</comment>
<sequence>MKVSTLIGAALVAGAAAEPHIYLIRHAEKNRDGTISAQGKKREQCLIDVFGRDSKFNIQKIIVQNPYAGDNLSQRPYNTTLPLAKSLGLTIEHQCDYDETDCAAKEARAYDGPGNILIAWEHVKLRKVSEALGADAPKYPDSRYDLIYDQPYPYDEVTTYSEACPVDKRPALIPNSLWSNVPFVAVCVAVFLIWGGLNAGEQLIALCLQDVRGDSAAHVVAVLPPRSLRRACSSTCLLASAFRTCALPCPCRLACAASDVASLLPAVPCRVAGPGYWRAVCPVVALNPLGADLIYTMAILFTTGCVPGPGHRP</sequence>
<keyword evidence="1" id="KW-0732">Signal</keyword>